<dbReference type="GO" id="GO:0008233">
    <property type="term" value="F:peptidase activity"/>
    <property type="evidence" value="ECO:0007669"/>
    <property type="project" value="UniProtKB-KW"/>
</dbReference>
<keyword evidence="4" id="KW-0378">Hydrolase</keyword>
<feature type="domain" description="Peptidase S1A alpha-lytic prodomain" evidence="10">
    <location>
        <begin position="121"/>
        <end position="177"/>
    </location>
</feature>
<organism evidence="11 12">
    <name type="scientific">Promicromonospora umidemergens</name>
    <dbReference type="NCBI Taxonomy" id="629679"/>
    <lineage>
        <taxon>Bacteria</taxon>
        <taxon>Bacillati</taxon>
        <taxon>Actinomycetota</taxon>
        <taxon>Actinomycetes</taxon>
        <taxon>Micrococcales</taxon>
        <taxon>Promicromonosporaceae</taxon>
        <taxon>Promicromonospora</taxon>
    </lineage>
</organism>
<dbReference type="Proteomes" id="UP001500843">
    <property type="component" value="Unassembled WGS sequence"/>
</dbReference>
<evidence type="ECO:0000256" key="2">
    <source>
        <dbReference type="ARBA" id="ARBA00022670"/>
    </source>
</evidence>
<comment type="similarity">
    <text evidence="1">Belongs to the peptidase S1 family.</text>
</comment>
<evidence type="ECO:0000259" key="9">
    <source>
        <dbReference type="Pfam" id="PF00089"/>
    </source>
</evidence>
<evidence type="ECO:0000313" key="11">
    <source>
        <dbReference type="EMBL" id="GAA4699502.1"/>
    </source>
</evidence>
<dbReference type="Pfam" id="PF00089">
    <property type="entry name" value="Trypsin"/>
    <property type="match status" value="1"/>
</dbReference>
<dbReference type="CDD" id="cd21112">
    <property type="entry name" value="alphaLP-like"/>
    <property type="match status" value="1"/>
</dbReference>
<feature type="signal peptide" evidence="8">
    <location>
        <begin position="1"/>
        <end position="27"/>
    </location>
</feature>
<dbReference type="InterPro" id="IPR001254">
    <property type="entry name" value="Trypsin_dom"/>
</dbReference>
<dbReference type="Pfam" id="PF02983">
    <property type="entry name" value="Pro_Al_protease"/>
    <property type="match status" value="1"/>
</dbReference>
<evidence type="ECO:0000256" key="8">
    <source>
        <dbReference type="SAM" id="SignalP"/>
    </source>
</evidence>
<sequence>MRRTSLRGVAVATATVGLFAGTINAVAAVGQSDVENAAAGYAPGLVAAMERDLNLSATEAVAQIEAQEVLAGTQRSLEKSLGASYAGAWVEGADALHVAVTDAAEADDVRAAGATPVTVDNSLATLDAWTADLNGALSGSSVNSYHVDVETNEIVVSVVDGATADVEAAVAEAGVPASVVSLNEATERPRTFADVIGGEAYFINGSSRCSVGFAVTGGFVSAGHCGSVGSSASEPSGTFEVSEFPGSDYSYVSVDSDTPVGVVDDYAGGTVAVEGSSPAAVGASVCRSGSTTGWHCGTIEALNATVNYAEGSVSGLIQTDVCAEPGDSGGSLLAGSQAQGMTSGGSGNCSSGGQTFFQPVGEALSAAGVSLVTN</sequence>
<accession>A0ABP8X6E3</accession>
<dbReference type="InterPro" id="IPR004236">
    <property type="entry name" value="Pept_S1_alpha_lytic"/>
</dbReference>
<dbReference type="InterPro" id="IPR043504">
    <property type="entry name" value="Peptidase_S1_PA_chymotrypsin"/>
</dbReference>
<protein>
    <submittedName>
        <fullName evidence="11">Alpha-lytic protease prodomain-containing protein</fullName>
    </submittedName>
</protein>
<keyword evidence="3 8" id="KW-0732">Signal</keyword>
<keyword evidence="6" id="KW-0865">Zymogen</keyword>
<evidence type="ECO:0000256" key="3">
    <source>
        <dbReference type="ARBA" id="ARBA00022729"/>
    </source>
</evidence>
<dbReference type="SUPFAM" id="SSF50494">
    <property type="entry name" value="Trypsin-like serine proteases"/>
    <property type="match status" value="1"/>
</dbReference>
<evidence type="ECO:0000256" key="7">
    <source>
        <dbReference type="ARBA" id="ARBA00023157"/>
    </source>
</evidence>
<dbReference type="InterPro" id="IPR035070">
    <property type="entry name" value="Streptogrisin_prodomain"/>
</dbReference>
<dbReference type="InterPro" id="IPR009003">
    <property type="entry name" value="Peptidase_S1_PA"/>
</dbReference>
<dbReference type="PRINTS" id="PR00861">
    <property type="entry name" value="ALYTICPTASE"/>
</dbReference>
<dbReference type="EMBL" id="BAABHM010000010">
    <property type="protein sequence ID" value="GAA4699502.1"/>
    <property type="molecule type" value="Genomic_DNA"/>
</dbReference>
<evidence type="ECO:0000256" key="4">
    <source>
        <dbReference type="ARBA" id="ARBA00022801"/>
    </source>
</evidence>
<evidence type="ECO:0000256" key="5">
    <source>
        <dbReference type="ARBA" id="ARBA00022825"/>
    </source>
</evidence>
<reference evidence="12" key="1">
    <citation type="journal article" date="2019" name="Int. J. Syst. Evol. Microbiol.">
        <title>The Global Catalogue of Microorganisms (GCM) 10K type strain sequencing project: providing services to taxonomists for standard genome sequencing and annotation.</title>
        <authorList>
            <consortium name="The Broad Institute Genomics Platform"/>
            <consortium name="The Broad Institute Genome Sequencing Center for Infectious Disease"/>
            <person name="Wu L."/>
            <person name="Ma J."/>
        </authorList>
    </citation>
    <scope>NUCLEOTIDE SEQUENCE [LARGE SCALE GENOMIC DNA]</scope>
    <source>
        <strain evidence="12">JCM 17975</strain>
    </source>
</reference>
<evidence type="ECO:0000313" key="12">
    <source>
        <dbReference type="Proteomes" id="UP001500843"/>
    </source>
</evidence>
<feature type="domain" description="Peptidase S1" evidence="9">
    <location>
        <begin position="212"/>
        <end position="362"/>
    </location>
</feature>
<comment type="caution">
    <text evidence="11">The sequence shown here is derived from an EMBL/GenBank/DDBJ whole genome shotgun (WGS) entry which is preliminary data.</text>
</comment>
<keyword evidence="2 11" id="KW-0645">Protease</keyword>
<dbReference type="InterPro" id="IPR001316">
    <property type="entry name" value="Pept_S1A_streptogrisin"/>
</dbReference>
<keyword evidence="5" id="KW-0720">Serine protease</keyword>
<dbReference type="GO" id="GO:0006508">
    <property type="term" value="P:proteolysis"/>
    <property type="evidence" value="ECO:0007669"/>
    <property type="project" value="UniProtKB-KW"/>
</dbReference>
<feature type="chain" id="PRO_5046809205" evidence="8">
    <location>
        <begin position="28"/>
        <end position="374"/>
    </location>
</feature>
<dbReference type="PIRSF" id="PIRSF001134">
    <property type="entry name" value="Streptogrisin"/>
    <property type="match status" value="1"/>
</dbReference>
<keyword evidence="12" id="KW-1185">Reference proteome</keyword>
<evidence type="ECO:0000256" key="1">
    <source>
        <dbReference type="ARBA" id="ARBA00007664"/>
    </source>
</evidence>
<keyword evidence="7" id="KW-1015">Disulfide bond</keyword>
<proteinExistence type="inferred from homology"/>
<evidence type="ECO:0000256" key="6">
    <source>
        <dbReference type="ARBA" id="ARBA00023145"/>
    </source>
</evidence>
<dbReference type="RefSeq" id="WP_253873453.1">
    <property type="nucleotide sequence ID" value="NZ_BAABHM010000010.1"/>
</dbReference>
<name>A0ABP8X6E3_9MICO</name>
<gene>
    <name evidence="11" type="ORF">GCM10023198_20100</name>
</gene>
<dbReference type="Gene3D" id="2.40.10.10">
    <property type="entry name" value="Trypsin-like serine proteases"/>
    <property type="match status" value="2"/>
</dbReference>
<dbReference type="Gene3D" id="3.30.300.50">
    <property type="match status" value="2"/>
</dbReference>
<evidence type="ECO:0000259" key="10">
    <source>
        <dbReference type="Pfam" id="PF02983"/>
    </source>
</evidence>